<dbReference type="GO" id="GO:0042276">
    <property type="term" value="P:error-prone translesion synthesis"/>
    <property type="evidence" value="ECO:0007669"/>
    <property type="project" value="TreeGrafter"/>
</dbReference>
<proteinExistence type="inferred from homology"/>
<keyword evidence="9" id="KW-0235">DNA replication</keyword>
<dbReference type="InterPro" id="IPR022880">
    <property type="entry name" value="DNApol_IV"/>
</dbReference>
<dbReference type="Gene3D" id="1.10.150.20">
    <property type="entry name" value="5' to 3' exonuclease, C-terminal subdomain"/>
    <property type="match status" value="1"/>
</dbReference>
<comment type="caution">
    <text evidence="18">The sequence shown here is derived from an EMBL/GenBank/DDBJ whole genome shotgun (WGS) entry which is preliminary data.</text>
</comment>
<dbReference type="GO" id="GO:0046872">
    <property type="term" value="F:metal ion binding"/>
    <property type="evidence" value="ECO:0007669"/>
    <property type="project" value="UniProtKB-KW"/>
</dbReference>
<dbReference type="InterPro" id="IPR036775">
    <property type="entry name" value="DNA_pol_Y-fam_lit_finger_sf"/>
</dbReference>
<dbReference type="GO" id="GO:0003684">
    <property type="term" value="F:damaged DNA binding"/>
    <property type="evidence" value="ECO:0007669"/>
    <property type="project" value="InterPro"/>
</dbReference>
<dbReference type="STRING" id="160660.BJI67_00515"/>
<dbReference type="GO" id="GO:0006260">
    <property type="term" value="P:DNA replication"/>
    <property type="evidence" value="ECO:0007669"/>
    <property type="project" value="UniProtKB-KW"/>
</dbReference>
<organism evidence="18 19">
    <name type="scientific">Acidihalobacter prosperus</name>
    <dbReference type="NCBI Taxonomy" id="160660"/>
    <lineage>
        <taxon>Bacteria</taxon>
        <taxon>Pseudomonadati</taxon>
        <taxon>Pseudomonadota</taxon>
        <taxon>Gammaproteobacteria</taxon>
        <taxon>Chromatiales</taxon>
        <taxon>Ectothiorhodospiraceae</taxon>
        <taxon>Acidihalobacter</taxon>
    </lineage>
</organism>
<keyword evidence="8" id="KW-0548">Nucleotidyltransferase</keyword>
<accession>A0A1A6C4N0</accession>
<dbReference type="InterPro" id="IPR053848">
    <property type="entry name" value="IMS_HHH_1"/>
</dbReference>
<dbReference type="InterPro" id="IPR001126">
    <property type="entry name" value="UmuC"/>
</dbReference>
<comment type="cofactor">
    <cofactor evidence="1">
        <name>Mg(2+)</name>
        <dbReference type="ChEBI" id="CHEBI:18420"/>
    </cofactor>
</comment>
<feature type="domain" description="UmuC" evidence="17">
    <location>
        <begin position="18"/>
        <end position="198"/>
    </location>
</feature>
<keyword evidence="5" id="KW-0515">Mutator protein</keyword>
<comment type="subcellular location">
    <subcellularLocation>
        <location evidence="2">Cytoplasm</location>
    </subcellularLocation>
</comment>
<evidence type="ECO:0000256" key="12">
    <source>
        <dbReference type="ARBA" id="ARBA00022842"/>
    </source>
</evidence>
<evidence type="ECO:0000256" key="13">
    <source>
        <dbReference type="ARBA" id="ARBA00022932"/>
    </source>
</evidence>
<dbReference type="InterPro" id="IPR050116">
    <property type="entry name" value="DNA_polymerase-Y"/>
</dbReference>
<comment type="similarity">
    <text evidence="3">Belongs to the DNA polymerase type-Y family.</text>
</comment>
<dbReference type="GO" id="GO:0005829">
    <property type="term" value="C:cytosol"/>
    <property type="evidence" value="ECO:0007669"/>
    <property type="project" value="TreeGrafter"/>
</dbReference>
<dbReference type="Gene3D" id="3.30.1490.100">
    <property type="entry name" value="DNA polymerase, Y-family, little finger domain"/>
    <property type="match status" value="1"/>
</dbReference>
<dbReference type="PANTHER" id="PTHR11076">
    <property type="entry name" value="DNA REPAIR POLYMERASE UMUC / TRANSFERASE FAMILY MEMBER"/>
    <property type="match status" value="1"/>
</dbReference>
<dbReference type="PROSITE" id="PS50173">
    <property type="entry name" value="UMUC"/>
    <property type="match status" value="1"/>
</dbReference>
<evidence type="ECO:0000256" key="8">
    <source>
        <dbReference type="ARBA" id="ARBA00022695"/>
    </source>
</evidence>
<name>A0A1A6C4N0_9GAMM</name>
<evidence type="ECO:0000256" key="7">
    <source>
        <dbReference type="ARBA" id="ARBA00022679"/>
    </source>
</evidence>
<dbReference type="Gene3D" id="3.40.1170.60">
    <property type="match status" value="1"/>
</dbReference>
<evidence type="ECO:0000256" key="10">
    <source>
        <dbReference type="ARBA" id="ARBA00022723"/>
    </source>
</evidence>
<keyword evidence="10" id="KW-0479">Metal-binding</keyword>
<evidence type="ECO:0000256" key="14">
    <source>
        <dbReference type="ARBA" id="ARBA00023125"/>
    </source>
</evidence>
<dbReference type="Pfam" id="PF11799">
    <property type="entry name" value="IMS_C"/>
    <property type="match status" value="1"/>
</dbReference>
<sequence length="417" mass="45384">MNAAGTSASVDRRWPRAIVLVDMNAFFASIEQLDDPSLRGRPVAVTNGDQGTCIITCSYEARAFGIHTGMRLPEARRRCPELIRITARSARYAQISARIMSALQAITPDIEVFSVDEAFLDVTRVQRLHGAPPVIAKKVQRLVREVSGLPCSVGVAGDKTTAKWAAKQRKPEGVTVVPPWETAARLRNVPVTELCGVGRGIGSFLASRGVQTCGDMARLPVSVLAQRWGNVGRRIWLMAQGRDPEGVSPAVAPPKSVGHGKILPPATRDPRLLQQYLEHMAQKVAARLRRNGLEAQQLFIGLRTDTGWLGGRYLTPRPTDDGQPIAALCRQVLARVWQGEGVHQVQVTALDPAPADVQLDLFEDPVAPTRQAVNRAVDRINRRFGGQAVATASLLGRVPLHDVIAPAWKPDGIRRTV</sequence>
<protein>
    <recommendedName>
        <fullName evidence="4">DNA-directed DNA polymerase</fullName>
        <ecNumber evidence="4">2.7.7.7</ecNumber>
    </recommendedName>
</protein>
<keyword evidence="7" id="KW-0808">Transferase</keyword>
<dbReference type="Pfam" id="PF21999">
    <property type="entry name" value="IMS_HHH_1"/>
    <property type="match status" value="1"/>
</dbReference>
<evidence type="ECO:0000256" key="4">
    <source>
        <dbReference type="ARBA" id="ARBA00012417"/>
    </source>
</evidence>
<keyword evidence="15" id="KW-0234">DNA repair</keyword>
<dbReference type="GO" id="GO:0003887">
    <property type="term" value="F:DNA-directed DNA polymerase activity"/>
    <property type="evidence" value="ECO:0007669"/>
    <property type="project" value="UniProtKB-KW"/>
</dbReference>
<dbReference type="Proteomes" id="UP000029273">
    <property type="component" value="Unassembled WGS sequence"/>
</dbReference>
<evidence type="ECO:0000259" key="17">
    <source>
        <dbReference type="PROSITE" id="PS50173"/>
    </source>
</evidence>
<evidence type="ECO:0000256" key="3">
    <source>
        <dbReference type="ARBA" id="ARBA00010945"/>
    </source>
</evidence>
<comment type="catalytic activity">
    <reaction evidence="16">
        <text>DNA(n) + a 2'-deoxyribonucleoside 5'-triphosphate = DNA(n+1) + diphosphate</text>
        <dbReference type="Rhea" id="RHEA:22508"/>
        <dbReference type="Rhea" id="RHEA-COMP:17339"/>
        <dbReference type="Rhea" id="RHEA-COMP:17340"/>
        <dbReference type="ChEBI" id="CHEBI:33019"/>
        <dbReference type="ChEBI" id="CHEBI:61560"/>
        <dbReference type="ChEBI" id="CHEBI:173112"/>
        <dbReference type="EC" id="2.7.7.7"/>
    </reaction>
</comment>
<dbReference type="InterPro" id="IPR017961">
    <property type="entry name" value="DNA_pol_Y-fam_little_finger"/>
</dbReference>
<keyword evidence="11" id="KW-0227">DNA damage</keyword>
<keyword evidence="19" id="KW-1185">Reference proteome</keyword>
<dbReference type="EMBL" id="JQSG02000003">
    <property type="protein sequence ID" value="OBS09505.1"/>
    <property type="molecule type" value="Genomic_DNA"/>
</dbReference>
<dbReference type="GO" id="GO:0006281">
    <property type="term" value="P:DNA repair"/>
    <property type="evidence" value="ECO:0007669"/>
    <property type="project" value="UniProtKB-KW"/>
</dbReference>
<evidence type="ECO:0000256" key="16">
    <source>
        <dbReference type="ARBA" id="ARBA00049244"/>
    </source>
</evidence>
<reference evidence="18 19" key="1">
    <citation type="journal article" date="2014" name="Genome Announc.">
        <title>Draft Genome Sequence of the Iron-Oxidizing, Acidophilic, and Halotolerant 'Thiobacillus prosperus' Type Strain DSM 5130.</title>
        <authorList>
            <person name="Ossandon F.J."/>
            <person name="Cardenas J.P."/>
            <person name="Corbett M."/>
            <person name="Quatrini R."/>
            <person name="Holmes D.S."/>
            <person name="Watkin E."/>
        </authorList>
    </citation>
    <scope>NUCLEOTIDE SEQUENCE [LARGE SCALE GENOMIC DNA]</scope>
    <source>
        <strain evidence="18 19">DSM 5130</strain>
    </source>
</reference>
<dbReference type="InterPro" id="IPR043502">
    <property type="entry name" value="DNA/RNA_pol_sf"/>
</dbReference>
<dbReference type="RefSeq" id="WP_052064121.1">
    <property type="nucleotide sequence ID" value="NZ_JQSG02000003.1"/>
</dbReference>
<dbReference type="OrthoDB" id="9808813at2"/>
<dbReference type="Pfam" id="PF00817">
    <property type="entry name" value="IMS"/>
    <property type="match status" value="1"/>
</dbReference>
<evidence type="ECO:0000256" key="15">
    <source>
        <dbReference type="ARBA" id="ARBA00023204"/>
    </source>
</evidence>
<evidence type="ECO:0000256" key="2">
    <source>
        <dbReference type="ARBA" id="ARBA00004496"/>
    </source>
</evidence>
<dbReference type="SUPFAM" id="SSF56672">
    <property type="entry name" value="DNA/RNA polymerases"/>
    <property type="match status" value="1"/>
</dbReference>
<keyword evidence="6" id="KW-0963">Cytoplasm</keyword>
<evidence type="ECO:0000313" key="19">
    <source>
        <dbReference type="Proteomes" id="UP000029273"/>
    </source>
</evidence>
<dbReference type="GO" id="GO:0009432">
    <property type="term" value="P:SOS response"/>
    <property type="evidence" value="ECO:0007669"/>
    <property type="project" value="TreeGrafter"/>
</dbReference>
<keyword evidence="13" id="KW-0239">DNA-directed DNA polymerase</keyword>
<dbReference type="AlphaFoldDB" id="A0A1A6C4N0"/>
<dbReference type="PANTHER" id="PTHR11076:SF33">
    <property type="entry name" value="DNA POLYMERASE KAPPA"/>
    <property type="match status" value="1"/>
</dbReference>
<dbReference type="FunFam" id="3.40.1170.60:FF:000003">
    <property type="entry name" value="DNA polymerase eta"/>
    <property type="match status" value="1"/>
</dbReference>
<dbReference type="SUPFAM" id="SSF100879">
    <property type="entry name" value="Lesion bypass DNA polymerase (Y-family), little finger domain"/>
    <property type="match status" value="1"/>
</dbReference>
<evidence type="ECO:0000256" key="1">
    <source>
        <dbReference type="ARBA" id="ARBA00001946"/>
    </source>
</evidence>
<evidence type="ECO:0000256" key="6">
    <source>
        <dbReference type="ARBA" id="ARBA00022490"/>
    </source>
</evidence>
<evidence type="ECO:0000313" key="18">
    <source>
        <dbReference type="EMBL" id="OBS09505.1"/>
    </source>
</evidence>
<dbReference type="InterPro" id="IPR043128">
    <property type="entry name" value="Rev_trsase/Diguanyl_cyclase"/>
</dbReference>
<dbReference type="CDD" id="cd03586">
    <property type="entry name" value="PolY_Pol_IV_kappa"/>
    <property type="match status" value="1"/>
</dbReference>
<dbReference type="Gene3D" id="3.30.70.270">
    <property type="match status" value="1"/>
</dbReference>
<evidence type="ECO:0000256" key="9">
    <source>
        <dbReference type="ARBA" id="ARBA00022705"/>
    </source>
</evidence>
<gene>
    <name evidence="18" type="ORF">Thpro_021833</name>
</gene>
<evidence type="ECO:0000256" key="5">
    <source>
        <dbReference type="ARBA" id="ARBA00022457"/>
    </source>
</evidence>
<dbReference type="EC" id="2.7.7.7" evidence="4"/>
<keyword evidence="12" id="KW-0460">Magnesium</keyword>
<keyword evidence="14" id="KW-0238">DNA-binding</keyword>
<evidence type="ECO:0000256" key="11">
    <source>
        <dbReference type="ARBA" id="ARBA00022763"/>
    </source>
</evidence>